<comment type="caution">
    <text evidence="9">The sequence shown here is derived from an EMBL/GenBank/DDBJ whole genome shotgun (WGS) entry which is preliminary data.</text>
</comment>
<feature type="transmembrane region" description="Helical" evidence="8">
    <location>
        <begin position="198"/>
        <end position="217"/>
    </location>
</feature>
<dbReference type="GO" id="GO:0015250">
    <property type="term" value="F:water channel activity"/>
    <property type="evidence" value="ECO:0007669"/>
    <property type="project" value="TreeGrafter"/>
</dbReference>
<feature type="transmembrane region" description="Helical" evidence="8">
    <location>
        <begin position="224"/>
        <end position="249"/>
    </location>
</feature>
<dbReference type="InterPro" id="IPR034294">
    <property type="entry name" value="Aquaporin_transptr"/>
</dbReference>
<dbReference type="InterPro" id="IPR023271">
    <property type="entry name" value="Aquaporin-like"/>
</dbReference>
<keyword evidence="4 8" id="KW-1133">Transmembrane helix</keyword>
<proteinExistence type="inferred from homology"/>
<dbReference type="PRINTS" id="PR00783">
    <property type="entry name" value="MINTRINSICP"/>
</dbReference>
<feature type="compositionally biased region" description="Basic and acidic residues" evidence="7">
    <location>
        <begin position="338"/>
        <end position="362"/>
    </location>
</feature>
<evidence type="ECO:0000313" key="10">
    <source>
        <dbReference type="Proteomes" id="UP000249619"/>
    </source>
</evidence>
<feature type="region of interest" description="Disordered" evidence="7">
    <location>
        <begin position="27"/>
        <end position="60"/>
    </location>
</feature>
<dbReference type="Gene3D" id="1.20.1080.10">
    <property type="entry name" value="Glycerol uptake facilitator protein"/>
    <property type="match status" value="1"/>
</dbReference>
<evidence type="ECO:0000313" key="9">
    <source>
        <dbReference type="EMBL" id="RAR12642.1"/>
    </source>
</evidence>
<evidence type="ECO:0000256" key="5">
    <source>
        <dbReference type="ARBA" id="ARBA00023136"/>
    </source>
</evidence>
<dbReference type="PANTHER" id="PTHR19139:SF199">
    <property type="entry name" value="MIP17260P"/>
    <property type="match status" value="1"/>
</dbReference>
<comment type="similarity">
    <text evidence="2 6">Belongs to the MIP/aquaporin (TC 1.A.8) family.</text>
</comment>
<dbReference type="EMBL" id="QGDH01000048">
    <property type="protein sequence ID" value="RAR12642.1"/>
    <property type="molecule type" value="Genomic_DNA"/>
</dbReference>
<dbReference type="PANTHER" id="PTHR19139">
    <property type="entry name" value="AQUAPORIN TRANSPORTER"/>
    <property type="match status" value="1"/>
</dbReference>
<sequence>MPHSASHSSSSSAAYILPSYRFDPSDSSFQDEPLISPSSPGMFAQNNTTSGTNLPSNNPHTKLNKPVLLSTSPTSPANPSHHYQNLLVAALAEFAGTFMFLFFAFGGTSVANNSDAALDADLTNKFGGIAQAPDTSVLLYVTLGLYLIGTISWPRACLCFVSQMLAGMAAAGVIQAILPGPLAVSTTLGVGVTPTRGVFLEMFLTSLLVFTIFMLAAEKHKATFLAPIGIGLSLFVAELVGVFFTGGSLNPARSFGPCVVTMNFPGYHYIYWIGPFMGTLLAWAMYLIVKSVEYERINPGQDFDDHEAALFEPSGDPEDEANVHRPVISRTRLREAREAKRLEKEEEKIEKQRRKEQWKDRGGSAASWWLNESRKSVFGNMGRSEESGDKA</sequence>
<feature type="transmembrane region" description="Helical" evidence="8">
    <location>
        <begin position="126"/>
        <end position="149"/>
    </location>
</feature>
<evidence type="ECO:0000256" key="3">
    <source>
        <dbReference type="ARBA" id="ARBA00022692"/>
    </source>
</evidence>
<evidence type="ECO:0000256" key="1">
    <source>
        <dbReference type="ARBA" id="ARBA00004141"/>
    </source>
</evidence>
<protein>
    <submittedName>
        <fullName evidence="9">Aquaporin-like protein</fullName>
    </submittedName>
</protein>
<dbReference type="InterPro" id="IPR000425">
    <property type="entry name" value="MIP"/>
</dbReference>
<feature type="transmembrane region" description="Helical" evidence="8">
    <location>
        <begin position="156"/>
        <end position="178"/>
    </location>
</feature>
<evidence type="ECO:0000256" key="8">
    <source>
        <dbReference type="SAM" id="Phobius"/>
    </source>
</evidence>
<accession>A0A364N5Y0</accession>
<dbReference type="SUPFAM" id="SSF81338">
    <property type="entry name" value="Aquaporin-like"/>
    <property type="match status" value="1"/>
</dbReference>
<keyword evidence="5 8" id="KW-0472">Membrane</keyword>
<organism evidence="9 10">
    <name type="scientific">Stemphylium lycopersici</name>
    <name type="common">Tomato gray leaf spot disease fungus</name>
    <name type="synonym">Thyrospora lycopersici</name>
    <dbReference type="NCBI Taxonomy" id="183478"/>
    <lineage>
        <taxon>Eukaryota</taxon>
        <taxon>Fungi</taxon>
        <taxon>Dikarya</taxon>
        <taxon>Ascomycota</taxon>
        <taxon>Pezizomycotina</taxon>
        <taxon>Dothideomycetes</taxon>
        <taxon>Pleosporomycetidae</taxon>
        <taxon>Pleosporales</taxon>
        <taxon>Pleosporineae</taxon>
        <taxon>Pleosporaceae</taxon>
        <taxon>Stemphylium</taxon>
    </lineage>
</organism>
<gene>
    <name evidence="9" type="ORF">DDE83_004039</name>
</gene>
<dbReference type="AlphaFoldDB" id="A0A364N5Y0"/>
<dbReference type="Proteomes" id="UP000249619">
    <property type="component" value="Unassembled WGS sequence"/>
</dbReference>
<keyword evidence="6" id="KW-0813">Transport</keyword>
<reference evidence="10" key="1">
    <citation type="submission" date="2018-05" db="EMBL/GenBank/DDBJ databases">
        <title>Draft genome sequence of Stemphylium lycopersici strain CIDEFI 213.</title>
        <authorList>
            <person name="Medina R."/>
            <person name="Franco M.E.E."/>
            <person name="Lucentini C.G."/>
            <person name="Saparrat M.C.N."/>
            <person name="Balatti P.A."/>
        </authorList>
    </citation>
    <scope>NUCLEOTIDE SEQUENCE [LARGE SCALE GENOMIC DNA]</scope>
    <source>
        <strain evidence="10">CIDEFI 213</strain>
    </source>
</reference>
<keyword evidence="3 6" id="KW-0812">Transmembrane</keyword>
<feature type="transmembrane region" description="Helical" evidence="8">
    <location>
        <begin position="86"/>
        <end position="106"/>
    </location>
</feature>
<evidence type="ECO:0000256" key="6">
    <source>
        <dbReference type="RuleBase" id="RU000477"/>
    </source>
</evidence>
<evidence type="ECO:0000256" key="7">
    <source>
        <dbReference type="SAM" id="MobiDB-lite"/>
    </source>
</evidence>
<dbReference type="Pfam" id="PF00230">
    <property type="entry name" value="MIP"/>
    <property type="match status" value="1"/>
</dbReference>
<comment type="subcellular location">
    <subcellularLocation>
        <location evidence="1">Membrane</location>
        <topology evidence="1">Multi-pass membrane protein</topology>
    </subcellularLocation>
</comment>
<evidence type="ECO:0000256" key="2">
    <source>
        <dbReference type="ARBA" id="ARBA00006175"/>
    </source>
</evidence>
<dbReference type="GO" id="GO:0005886">
    <property type="term" value="C:plasma membrane"/>
    <property type="evidence" value="ECO:0007669"/>
    <property type="project" value="TreeGrafter"/>
</dbReference>
<dbReference type="STRING" id="183478.A0A364N5Y0"/>
<keyword evidence="10" id="KW-1185">Reference proteome</keyword>
<feature type="region of interest" description="Disordered" evidence="7">
    <location>
        <begin position="338"/>
        <end position="364"/>
    </location>
</feature>
<feature type="transmembrane region" description="Helical" evidence="8">
    <location>
        <begin position="269"/>
        <end position="289"/>
    </location>
</feature>
<evidence type="ECO:0000256" key="4">
    <source>
        <dbReference type="ARBA" id="ARBA00022989"/>
    </source>
</evidence>
<name>A0A364N5Y0_STELY</name>